<evidence type="ECO:0000256" key="4">
    <source>
        <dbReference type="SAM" id="Phobius"/>
    </source>
</evidence>
<dbReference type="InterPro" id="IPR036291">
    <property type="entry name" value="NAD(P)-bd_dom_sf"/>
</dbReference>
<dbReference type="GO" id="GO:0016491">
    <property type="term" value="F:oxidoreductase activity"/>
    <property type="evidence" value="ECO:0007669"/>
    <property type="project" value="UniProtKB-KW"/>
</dbReference>
<dbReference type="PANTHER" id="PTHR43157">
    <property type="entry name" value="PHOSPHATIDYLINOSITOL-GLYCAN BIOSYNTHESIS CLASS F PROTEIN-RELATED"/>
    <property type="match status" value="1"/>
</dbReference>
<organism evidence="5 6">
    <name type="scientific">Muraenolepis orangiensis</name>
    <name type="common">Patagonian moray cod</name>
    <dbReference type="NCBI Taxonomy" id="630683"/>
    <lineage>
        <taxon>Eukaryota</taxon>
        <taxon>Metazoa</taxon>
        <taxon>Chordata</taxon>
        <taxon>Craniata</taxon>
        <taxon>Vertebrata</taxon>
        <taxon>Euteleostomi</taxon>
        <taxon>Actinopterygii</taxon>
        <taxon>Neopterygii</taxon>
        <taxon>Teleostei</taxon>
        <taxon>Neoteleostei</taxon>
        <taxon>Acanthomorphata</taxon>
        <taxon>Zeiogadaria</taxon>
        <taxon>Gadariae</taxon>
        <taxon>Gadiformes</taxon>
        <taxon>Muraenolepidoidei</taxon>
        <taxon>Muraenolepididae</taxon>
        <taxon>Muraenolepis</taxon>
    </lineage>
</organism>
<evidence type="ECO:0000313" key="5">
    <source>
        <dbReference type="EMBL" id="KAJ3591379.1"/>
    </source>
</evidence>
<dbReference type="PRINTS" id="PR00081">
    <property type="entry name" value="GDHRDH"/>
</dbReference>
<dbReference type="EMBL" id="JANIIK010000114">
    <property type="protein sequence ID" value="KAJ3591379.1"/>
    <property type="molecule type" value="Genomic_DNA"/>
</dbReference>
<keyword evidence="3" id="KW-0175">Coiled coil</keyword>
<keyword evidence="4" id="KW-0472">Membrane</keyword>
<reference evidence="5" key="1">
    <citation type="submission" date="2022-07" db="EMBL/GenBank/DDBJ databases">
        <title>Chromosome-level genome of Muraenolepis orangiensis.</title>
        <authorList>
            <person name="Kim J."/>
        </authorList>
    </citation>
    <scope>NUCLEOTIDE SEQUENCE</scope>
    <source>
        <strain evidence="5">KU_S4_2022</strain>
        <tissue evidence="5">Muscle</tissue>
    </source>
</reference>
<keyword evidence="6" id="KW-1185">Reference proteome</keyword>
<dbReference type="PANTHER" id="PTHR43157:SF51">
    <property type="entry name" value="DEHYDROGENASE_REDUCTASE (SDR FAMILY) MEMBER 13-LIKE 1"/>
    <property type="match status" value="1"/>
</dbReference>
<evidence type="ECO:0000256" key="3">
    <source>
        <dbReference type="SAM" id="Coils"/>
    </source>
</evidence>
<keyword evidence="2" id="KW-0560">Oxidoreductase</keyword>
<evidence type="ECO:0000256" key="2">
    <source>
        <dbReference type="ARBA" id="ARBA00023002"/>
    </source>
</evidence>
<dbReference type="SUPFAM" id="SSF51735">
    <property type="entry name" value="NAD(P)-binding Rossmann-fold domains"/>
    <property type="match status" value="2"/>
</dbReference>
<evidence type="ECO:0000256" key="1">
    <source>
        <dbReference type="ARBA" id="ARBA00006484"/>
    </source>
</evidence>
<gene>
    <name evidence="5" type="ORF">NHX12_009324</name>
</gene>
<feature type="non-terminal residue" evidence="5">
    <location>
        <position position="1"/>
    </location>
</feature>
<feature type="transmembrane region" description="Helical" evidence="4">
    <location>
        <begin position="6"/>
        <end position="27"/>
    </location>
</feature>
<comment type="similarity">
    <text evidence="1">Belongs to the short-chain dehydrogenases/reductases (SDR) family.</text>
</comment>
<protein>
    <recommendedName>
        <fullName evidence="7">Dehydrogenase/reductase SDR family member 13-like</fullName>
    </recommendedName>
</protein>
<dbReference type="Gene3D" id="3.40.50.720">
    <property type="entry name" value="NAD(P)-binding Rossmann-like Domain"/>
    <property type="match status" value="2"/>
</dbReference>
<dbReference type="OrthoDB" id="191139at2759"/>
<dbReference type="AlphaFoldDB" id="A0A9Q0DL99"/>
<dbReference type="Proteomes" id="UP001148018">
    <property type="component" value="Unassembled WGS sequence"/>
</dbReference>
<accession>A0A9Q0DL99</accession>
<dbReference type="PRINTS" id="PR00080">
    <property type="entry name" value="SDRFAMILY"/>
</dbReference>
<proteinExistence type="inferred from homology"/>
<sequence length="701" mass="77406">MSDVMPYFLVVVGCVIGIWYIFHNVFIKGKRCTSKAKLHGKTVIVTGSNTGIGKPTAVSLARRGARVILACRDTRRGEAAVVEVKAESRSDKVLFMQLDLGSLKSIHTFAENFLKTESRLDLLINNAGVIARGRTEDGLGMMLGVNHIGHFLLTHLLLERLKACGPSRVVTVASMAHRFGTIDFNCLNTHKALRTGTSFRNTMQIYNDSKLCNVLFTHELAKRLRGANVTCYSLHPGAIRTELGRNWNKVLKAFIKPITAFLFKNVEQGAQTTLHCALQEGIEGLSGKYFSDCSVAEVCAKAKDDATAQRLWELSSNTGIGKATARGLATRGARVILACRHQEAAEAAAYDIRRESGNNEVLFMQLDLGSLKSVRSFAETFLKTEPRLDLLINNAGVMGSGHTEDGFGLAFGVNHLGHFLLTSLLLDRLRRCAPSRAVTVSALLHRLGSVDCTLLPLEKDLVRSRSARWLYAFRSYCNSKLCNVLFTRELANRLEGTGVTCFCLHPGVVSTEFCRNLPAWQQLLLKPVAKLFFLDPEAGSQTTLHCCLQEGLEALSGRYFSSCRPRTVGAKGRDDGLARKLWEARNGGPKVEEVVEEVLEKVEEVEEVVEKVEEVEEVVEEVEKLVEEVEVVEEVEKLVEEVEVVEEVEKLVEEVEVATGGVEQQQSRYSTTGPESIWPTLAFLSLSRELSPGPLEWSPGL</sequence>
<keyword evidence="4" id="KW-0812">Transmembrane</keyword>
<dbReference type="Pfam" id="PF00106">
    <property type="entry name" value="adh_short"/>
    <property type="match status" value="2"/>
</dbReference>
<evidence type="ECO:0000313" key="6">
    <source>
        <dbReference type="Proteomes" id="UP001148018"/>
    </source>
</evidence>
<name>A0A9Q0DL99_9TELE</name>
<keyword evidence="4" id="KW-1133">Transmembrane helix</keyword>
<comment type="caution">
    <text evidence="5">The sequence shown here is derived from an EMBL/GenBank/DDBJ whole genome shotgun (WGS) entry which is preliminary data.</text>
</comment>
<feature type="coiled-coil region" evidence="3">
    <location>
        <begin position="595"/>
        <end position="635"/>
    </location>
</feature>
<dbReference type="InterPro" id="IPR002347">
    <property type="entry name" value="SDR_fam"/>
</dbReference>
<evidence type="ECO:0008006" key="7">
    <source>
        <dbReference type="Google" id="ProtNLM"/>
    </source>
</evidence>